<dbReference type="RefSeq" id="WP_150548635.1">
    <property type="nucleotide sequence ID" value="NZ_LR215729.2"/>
</dbReference>
<evidence type="ECO:0000256" key="2">
    <source>
        <dbReference type="ARBA" id="ARBA00022452"/>
    </source>
</evidence>
<keyword evidence="8" id="KW-0732">Signal</keyword>
<keyword evidence="2 8" id="KW-1134">Transmembrane beta strand</keyword>
<feature type="signal peptide" evidence="8">
    <location>
        <begin position="1"/>
        <end position="21"/>
    </location>
</feature>
<evidence type="ECO:0000256" key="8">
    <source>
        <dbReference type="RuleBase" id="RU362097"/>
    </source>
</evidence>
<dbReference type="Gene3D" id="2.20.200.10">
    <property type="entry name" value="Outer membrane efflux proteins (OEP)"/>
    <property type="match status" value="1"/>
</dbReference>
<name>A0A653E5E0_9PSED</name>
<gene>
    <name evidence="9" type="ORF">PMYSY11_2913</name>
</gene>
<dbReference type="EMBL" id="LR215729">
    <property type="protein sequence ID" value="VEV97957.1"/>
    <property type="molecule type" value="Genomic_DNA"/>
</dbReference>
<evidence type="ECO:0000313" key="9">
    <source>
        <dbReference type="EMBL" id="VEV97957.1"/>
    </source>
</evidence>
<comment type="similarity">
    <text evidence="1 8">Belongs to the outer membrane factor (OMF) (TC 1.B.17) family.</text>
</comment>
<dbReference type="PANTHER" id="PTHR30203:SF25">
    <property type="entry name" value="OUTER MEMBRANE PROTEIN-RELATED"/>
    <property type="match status" value="1"/>
</dbReference>
<keyword evidence="5 8" id="KW-0564">Palmitate</keyword>
<keyword evidence="6" id="KW-0998">Cell outer membrane</keyword>
<evidence type="ECO:0000256" key="6">
    <source>
        <dbReference type="ARBA" id="ARBA00023237"/>
    </source>
</evidence>
<dbReference type="PANTHER" id="PTHR30203">
    <property type="entry name" value="OUTER MEMBRANE CATION EFFLUX PROTEIN"/>
    <property type="match status" value="1"/>
</dbReference>
<dbReference type="NCBIfam" id="TIGR01845">
    <property type="entry name" value="outer_NodT"/>
    <property type="match status" value="1"/>
</dbReference>
<dbReference type="Gene3D" id="1.20.1600.10">
    <property type="entry name" value="Outer membrane efflux proteins (OEP)"/>
    <property type="match status" value="1"/>
</dbReference>
<dbReference type="Pfam" id="PF02321">
    <property type="entry name" value="OEP"/>
    <property type="match status" value="2"/>
</dbReference>
<proteinExistence type="inferred from homology"/>
<evidence type="ECO:0000256" key="4">
    <source>
        <dbReference type="ARBA" id="ARBA00023136"/>
    </source>
</evidence>
<evidence type="ECO:0000256" key="3">
    <source>
        <dbReference type="ARBA" id="ARBA00022692"/>
    </source>
</evidence>
<dbReference type="GO" id="GO:0015562">
    <property type="term" value="F:efflux transmembrane transporter activity"/>
    <property type="evidence" value="ECO:0007669"/>
    <property type="project" value="InterPro"/>
</dbReference>
<dbReference type="InterPro" id="IPR003423">
    <property type="entry name" value="OMP_efflux"/>
</dbReference>
<sequence>MTKLALTTLTTALLLSGCSMTPTYEKPSVPVSELYLNQNTAGVTTAPANSNSWWTQFNDPQLNQLVIRAQNQNVSLQIVSQRIQAAQAYHKVISSMKVPTIALTAGYYDLRISENDPLLGDAVSGVQLPAQFGGGEVKVADRDPDAFTVGLSASWEMDLFGRVDSLSKASSIRLEQARIMKTAMNTLITADVVNNYLQYRGAVERINIAKRNISEQQETLKLVQSLERNGYGSSMDVANAKSALAATQATLPMLDTAKSVHMGRLAILLGENIGETEKHFSPERLPQMNALIPTGLPSDLLKRRPDIAMAEREMAAKNEEVGAAIAAKYPKIFLTGSPALLSSDFNDLFKSSSEAWMLGAGISWNLYDGGRSQALVEMQEAGFKQSALSYQQTVNSAFNEVETTLTAYGNSQKYHALIQQASEQAQIASNKADSLYRSGMINHLNVLDTQRQKNAIEDAEVVARLNTATQVVLLHKALGGDWSVAAAGQTDESSKPM</sequence>
<dbReference type="PROSITE" id="PS51257">
    <property type="entry name" value="PROKAR_LIPOPROTEIN"/>
    <property type="match status" value="1"/>
</dbReference>
<evidence type="ECO:0008006" key="10">
    <source>
        <dbReference type="Google" id="ProtNLM"/>
    </source>
</evidence>
<dbReference type="GO" id="GO:0009279">
    <property type="term" value="C:cell outer membrane"/>
    <property type="evidence" value="ECO:0007669"/>
    <property type="project" value="UniProtKB-SubCell"/>
</dbReference>
<feature type="chain" id="PRO_5025099657" description="Efflux transporter, outer membrane factor (OMF) lipoprotein, NodT family" evidence="8">
    <location>
        <begin position="22"/>
        <end position="497"/>
    </location>
</feature>
<keyword evidence="4 8" id="KW-0472">Membrane</keyword>
<organism evidence="9">
    <name type="scientific">Pseudomonas marincola</name>
    <dbReference type="NCBI Taxonomy" id="437900"/>
    <lineage>
        <taxon>Bacteria</taxon>
        <taxon>Pseudomonadati</taxon>
        <taxon>Pseudomonadota</taxon>
        <taxon>Gammaproteobacteria</taxon>
        <taxon>Pseudomonadales</taxon>
        <taxon>Pseudomonadaceae</taxon>
        <taxon>Pseudomonas</taxon>
    </lineage>
</organism>
<evidence type="ECO:0000256" key="5">
    <source>
        <dbReference type="ARBA" id="ARBA00023139"/>
    </source>
</evidence>
<protein>
    <recommendedName>
        <fullName evidence="10">Efflux transporter, outer membrane factor (OMF) lipoprotein, NodT family</fullName>
    </recommendedName>
</protein>
<reference evidence="9" key="1">
    <citation type="submission" date="2019-02" db="EMBL/GenBank/DDBJ databases">
        <authorList>
            <consortium name="Genoscope - CEA"/>
            <person name="William W."/>
        </authorList>
    </citation>
    <scope>NUCLEOTIDE SEQUENCE [LARGE SCALE GENOMIC DNA]</scope>
    <source>
        <strain evidence="9">YSy11</strain>
    </source>
</reference>
<evidence type="ECO:0000256" key="1">
    <source>
        <dbReference type="ARBA" id="ARBA00007613"/>
    </source>
</evidence>
<dbReference type="SUPFAM" id="SSF56954">
    <property type="entry name" value="Outer membrane efflux proteins (OEP)"/>
    <property type="match status" value="1"/>
</dbReference>
<dbReference type="AlphaFoldDB" id="A0A653E5E0"/>
<comment type="subcellular location">
    <subcellularLocation>
        <location evidence="8">Cell outer membrane</location>
        <topology evidence="8">Lipid-anchor</topology>
    </subcellularLocation>
</comment>
<dbReference type="InterPro" id="IPR010131">
    <property type="entry name" value="MdtP/NodT-like"/>
</dbReference>
<evidence type="ECO:0000256" key="7">
    <source>
        <dbReference type="ARBA" id="ARBA00023288"/>
    </source>
</evidence>
<keyword evidence="3 8" id="KW-0812">Transmembrane</keyword>
<keyword evidence="7 8" id="KW-0449">Lipoprotein</keyword>
<accession>A0A653E5E0</accession>